<evidence type="ECO:0000313" key="9">
    <source>
        <dbReference type="Proteomes" id="UP001212997"/>
    </source>
</evidence>
<evidence type="ECO:0000256" key="5">
    <source>
        <dbReference type="ARBA" id="ARBA00022776"/>
    </source>
</evidence>
<dbReference type="SMART" id="SM01349">
    <property type="entry name" value="TOG"/>
    <property type="match status" value="1"/>
</dbReference>
<comment type="caution">
    <text evidence="8">The sequence shown here is derived from an EMBL/GenBank/DDBJ whole genome shotgun (WGS) entry which is preliminary data.</text>
</comment>
<dbReference type="InterPro" id="IPR016024">
    <property type="entry name" value="ARM-type_fold"/>
</dbReference>
<feature type="compositionally biased region" description="Polar residues" evidence="6">
    <location>
        <begin position="670"/>
        <end position="682"/>
    </location>
</feature>
<keyword evidence="4" id="KW-0493">Microtubule</keyword>
<sequence length="797" mass="85831">MPRKAPPKRIMCDTARDVENELDTIREKVSVQETEFTWEAITSALQRLSSLVELASPNFPSQLVSALRGLYRHINSAALSERSRVSAAAIDLLKVAAEGLGKSYVPLIPLIFPTLLSLCGRPNKLFQTRAREGVTSIIESTQAPSILTHLAVHVSDKNVLIRLSAAEATLVCLNSFNPPDLEKEARSREIESLIKVTSTDPSAEIRKVGKKIFDAYSILLPHRVEKFTAPLTPTIRKYLDIRSRAASTTSSNPPSRPASSQSMHSVHSAHSVARPKSTIPPSGSQNLARSADSRDDPRHTRTVSSSSGRALSRSEGISLDPPSTTVRPLVGPSRSRQPTAPSAGPSRVSQEREMPPPQVIPFRPPVLESTARPVMTIRRPDPGQVVLVASNAVHAPQRPNMLQHSSDAPFHPRRGDVRRVLIPPPPPPPPEPVEPEVSRKLKDSTDALKHQSTKPARTRALSTTARPESKVAPITKPEKSQAAPVRAKAPKESSHSTINSSLSTSTSTAPETSNSTRTRQESSKGKAKKEEGSEAPPPAVTTRRKATSGSRLTEPTQAQLAKQKAIQSSAPARNESKPTRARSVSSKNSAPAANLKKAAPSTNGRSKASTESTLASEQSIERDPSEPEPLVSKPAPASIPLPPSRSPTPPSRIEPVKSRAISIDREPPQATVTSALVPTSRNRVPDLLEPSLAEPNQEDSEEEFNEESTITANVPEPNPSESIPLIFFDSPQGGPCTPKATFPRSQQIPETPISALLASIQSGLELSPAPAFDPDQTCSFGGLVQIERCEPLFVAHR</sequence>
<keyword evidence="9" id="KW-1185">Reference proteome</keyword>
<comment type="subcellular location">
    <subcellularLocation>
        <location evidence="1">Cytoplasm</location>
        <location evidence="1">Cytoskeleton</location>
        <location evidence="1">Spindle</location>
    </subcellularLocation>
</comment>
<proteinExistence type="inferred from homology"/>
<organism evidence="8 9">
    <name type="scientific">Meripilus lineatus</name>
    <dbReference type="NCBI Taxonomy" id="2056292"/>
    <lineage>
        <taxon>Eukaryota</taxon>
        <taxon>Fungi</taxon>
        <taxon>Dikarya</taxon>
        <taxon>Basidiomycota</taxon>
        <taxon>Agaricomycotina</taxon>
        <taxon>Agaricomycetes</taxon>
        <taxon>Polyporales</taxon>
        <taxon>Meripilaceae</taxon>
        <taxon>Meripilus</taxon>
    </lineage>
</organism>
<feature type="compositionally biased region" description="Low complexity" evidence="6">
    <location>
        <begin position="302"/>
        <end position="314"/>
    </location>
</feature>
<feature type="compositionally biased region" description="Polar residues" evidence="6">
    <location>
        <begin position="279"/>
        <end position="288"/>
    </location>
</feature>
<dbReference type="InterPro" id="IPR024395">
    <property type="entry name" value="CLASP_N_dom"/>
</dbReference>
<feature type="compositionally biased region" description="Acidic residues" evidence="6">
    <location>
        <begin position="696"/>
        <end position="706"/>
    </location>
</feature>
<feature type="region of interest" description="Disordered" evidence="6">
    <location>
        <begin position="396"/>
        <end position="730"/>
    </location>
</feature>
<dbReference type="GO" id="GO:0051301">
    <property type="term" value="P:cell division"/>
    <property type="evidence" value="ECO:0007669"/>
    <property type="project" value="UniProtKB-KW"/>
</dbReference>
<dbReference type="GO" id="GO:0005876">
    <property type="term" value="C:spindle microtubule"/>
    <property type="evidence" value="ECO:0007669"/>
    <property type="project" value="TreeGrafter"/>
</dbReference>
<dbReference type="Proteomes" id="UP001212997">
    <property type="component" value="Unassembled WGS sequence"/>
</dbReference>
<feature type="compositionally biased region" description="Basic and acidic residues" evidence="6">
    <location>
        <begin position="518"/>
        <end position="532"/>
    </location>
</feature>
<evidence type="ECO:0000256" key="1">
    <source>
        <dbReference type="ARBA" id="ARBA00004186"/>
    </source>
</evidence>
<dbReference type="Pfam" id="PF12348">
    <property type="entry name" value="CLASP_N"/>
    <property type="match status" value="1"/>
</dbReference>
<feature type="domain" description="TOG" evidence="7">
    <location>
        <begin position="14"/>
        <end position="252"/>
    </location>
</feature>
<dbReference type="GO" id="GO:1990023">
    <property type="term" value="C:mitotic spindle midzone"/>
    <property type="evidence" value="ECO:0007669"/>
    <property type="project" value="TreeGrafter"/>
</dbReference>
<evidence type="ECO:0000256" key="6">
    <source>
        <dbReference type="SAM" id="MobiDB-lite"/>
    </source>
</evidence>
<evidence type="ECO:0000256" key="4">
    <source>
        <dbReference type="ARBA" id="ARBA00022701"/>
    </source>
</evidence>
<dbReference type="Gene3D" id="1.25.10.10">
    <property type="entry name" value="Leucine-rich Repeat Variant"/>
    <property type="match status" value="1"/>
</dbReference>
<dbReference type="InterPro" id="IPR034085">
    <property type="entry name" value="TOG"/>
</dbReference>
<feature type="region of interest" description="Disordered" evidence="6">
    <location>
        <begin position="245"/>
        <end position="367"/>
    </location>
</feature>
<dbReference type="GO" id="GO:0008017">
    <property type="term" value="F:microtubule binding"/>
    <property type="evidence" value="ECO:0007669"/>
    <property type="project" value="TreeGrafter"/>
</dbReference>
<keyword evidence="5" id="KW-0131">Cell cycle</keyword>
<protein>
    <recommendedName>
        <fullName evidence="7">TOG domain-containing protein</fullName>
    </recommendedName>
</protein>
<feature type="compositionally biased region" description="Pro residues" evidence="6">
    <location>
        <begin position="637"/>
        <end position="652"/>
    </location>
</feature>
<evidence type="ECO:0000259" key="7">
    <source>
        <dbReference type="SMART" id="SM01349"/>
    </source>
</evidence>
<feature type="compositionally biased region" description="Basic and acidic residues" evidence="6">
    <location>
        <begin position="436"/>
        <end position="449"/>
    </location>
</feature>
<dbReference type="PANTHER" id="PTHR21567">
    <property type="entry name" value="CLASP"/>
    <property type="match status" value="1"/>
</dbReference>
<feature type="compositionally biased region" description="Basic and acidic residues" evidence="6">
    <location>
        <begin position="654"/>
        <end position="667"/>
    </location>
</feature>
<feature type="compositionally biased region" description="Pro residues" evidence="6">
    <location>
        <begin position="422"/>
        <end position="432"/>
    </location>
</feature>
<dbReference type="InterPro" id="IPR011989">
    <property type="entry name" value="ARM-like"/>
</dbReference>
<dbReference type="PANTHER" id="PTHR21567:SF60">
    <property type="entry name" value="CLASP N-TERMINAL DOMAIN-CONTAINING PROTEIN"/>
    <property type="match status" value="1"/>
</dbReference>
<keyword evidence="5" id="KW-0498">Mitosis</keyword>
<feature type="compositionally biased region" description="Low complexity" evidence="6">
    <location>
        <begin position="258"/>
        <end position="272"/>
    </location>
</feature>
<gene>
    <name evidence="8" type="ORF">NLI96_g2684</name>
</gene>
<dbReference type="GO" id="GO:0090307">
    <property type="term" value="P:mitotic spindle assembly"/>
    <property type="evidence" value="ECO:0007669"/>
    <property type="project" value="TreeGrafter"/>
</dbReference>
<accession>A0AAD5VDP2</accession>
<evidence type="ECO:0000256" key="2">
    <source>
        <dbReference type="ARBA" id="ARBA00009549"/>
    </source>
</evidence>
<reference evidence="8" key="1">
    <citation type="submission" date="2022-07" db="EMBL/GenBank/DDBJ databases">
        <title>Genome Sequence of Physisporinus lineatus.</title>
        <authorList>
            <person name="Buettner E."/>
        </authorList>
    </citation>
    <scope>NUCLEOTIDE SEQUENCE</scope>
    <source>
        <strain evidence="8">VT162</strain>
    </source>
</reference>
<dbReference type="GO" id="GO:0005881">
    <property type="term" value="C:cytoplasmic microtubule"/>
    <property type="evidence" value="ECO:0007669"/>
    <property type="project" value="TreeGrafter"/>
</dbReference>
<evidence type="ECO:0000256" key="3">
    <source>
        <dbReference type="ARBA" id="ARBA00022618"/>
    </source>
</evidence>
<evidence type="ECO:0000313" key="8">
    <source>
        <dbReference type="EMBL" id="KAJ3488656.1"/>
    </source>
</evidence>
<dbReference type="SUPFAM" id="SSF48371">
    <property type="entry name" value="ARM repeat"/>
    <property type="match status" value="1"/>
</dbReference>
<feature type="compositionally biased region" description="Polar residues" evidence="6">
    <location>
        <begin position="547"/>
        <end position="571"/>
    </location>
</feature>
<name>A0AAD5VDP2_9APHY</name>
<feature type="compositionally biased region" description="Polar residues" evidence="6">
    <location>
        <begin position="600"/>
        <end position="618"/>
    </location>
</feature>
<feature type="compositionally biased region" description="Polar residues" evidence="6">
    <location>
        <begin position="582"/>
        <end position="591"/>
    </location>
</feature>
<dbReference type="EMBL" id="JANAWD010000062">
    <property type="protein sequence ID" value="KAJ3488656.1"/>
    <property type="molecule type" value="Genomic_DNA"/>
</dbReference>
<dbReference type="AlphaFoldDB" id="A0AAD5VDP2"/>
<comment type="similarity">
    <text evidence="2">Belongs to the CLASP family.</text>
</comment>
<feature type="compositionally biased region" description="Low complexity" evidence="6">
    <location>
        <begin position="495"/>
        <end position="516"/>
    </location>
</feature>
<feature type="compositionally biased region" description="Pro residues" evidence="6">
    <location>
        <begin position="355"/>
        <end position="364"/>
    </location>
</feature>
<keyword evidence="3" id="KW-0132">Cell division</keyword>
<dbReference type="GO" id="GO:0005815">
    <property type="term" value="C:microtubule organizing center"/>
    <property type="evidence" value="ECO:0007669"/>
    <property type="project" value="TreeGrafter"/>
</dbReference>